<sequence>MFSTGEIIVLLGVAGLLIGPKELPGLARGAGRLTGRAAAYLSRSRAAFMKFSDENEITELHKEMQQSLAQLRQIQYELRSGLNVLEPGPLTRKAMALSEQQLVKQSSASAEMPRSSSAAQASLRPAAAQAVSQEPDESQLHSGQPAEAEVPIMDSLEQEIERLQRLEQRTAQLQTSQSGLSDSRRRNVSGMEDRHTQAAGSVAGRPQLSSSVPETTHTRSEQGLGISAVSLGIAPDRRSDPPTGSDIALDALAEEEVAHSVRSLLEQHSGPQGKQ</sequence>
<evidence type="ECO:0000256" key="4">
    <source>
        <dbReference type="ARBA" id="ARBA00022927"/>
    </source>
</evidence>
<evidence type="ECO:0000256" key="8">
    <source>
        <dbReference type="SAM" id="MobiDB-lite"/>
    </source>
</evidence>
<feature type="signal peptide" evidence="9">
    <location>
        <begin position="1"/>
        <end position="15"/>
    </location>
</feature>
<keyword evidence="3" id="KW-0812">Transmembrane</keyword>
<dbReference type="PANTHER" id="PTHR35512">
    <property type="entry name" value="OS11G0550900 PROTEIN"/>
    <property type="match status" value="1"/>
</dbReference>
<comment type="caution">
    <text evidence="10">The sequence shown here is derived from an EMBL/GenBank/DDBJ whole genome shotgun (WGS) entry which is preliminary data.</text>
</comment>
<evidence type="ECO:0000256" key="7">
    <source>
        <dbReference type="ARBA" id="ARBA00023136"/>
    </source>
</evidence>
<keyword evidence="9" id="KW-0732">Signal</keyword>
<feature type="compositionally biased region" description="Low complexity" evidence="8">
    <location>
        <begin position="106"/>
        <end position="130"/>
    </location>
</feature>
<evidence type="ECO:0000256" key="9">
    <source>
        <dbReference type="SAM" id="SignalP"/>
    </source>
</evidence>
<evidence type="ECO:0000256" key="1">
    <source>
        <dbReference type="ARBA" id="ARBA00004167"/>
    </source>
</evidence>
<gene>
    <name evidence="10" type="primary">g6874</name>
    <name evidence="10" type="ORF">VP750_LOCUS5884</name>
</gene>
<feature type="region of interest" description="Disordered" evidence="8">
    <location>
        <begin position="104"/>
        <end position="147"/>
    </location>
</feature>
<proteinExistence type="predicted"/>
<evidence type="ECO:0000313" key="10">
    <source>
        <dbReference type="EMBL" id="CAL5224225.1"/>
    </source>
</evidence>
<keyword evidence="4" id="KW-0653">Protein transport</keyword>
<comment type="subcellular location">
    <subcellularLocation>
        <location evidence="1">Membrane</location>
        <topology evidence="1">Single-pass membrane protein</topology>
    </subcellularLocation>
</comment>
<reference evidence="10 11" key="1">
    <citation type="submission" date="2024-06" db="EMBL/GenBank/DDBJ databases">
        <authorList>
            <person name="Kraege A."/>
            <person name="Thomma B."/>
        </authorList>
    </citation>
    <scope>NUCLEOTIDE SEQUENCE [LARGE SCALE GENOMIC DNA]</scope>
</reference>
<organism evidence="10 11">
    <name type="scientific">Coccomyxa viridis</name>
    <dbReference type="NCBI Taxonomy" id="1274662"/>
    <lineage>
        <taxon>Eukaryota</taxon>
        <taxon>Viridiplantae</taxon>
        <taxon>Chlorophyta</taxon>
        <taxon>core chlorophytes</taxon>
        <taxon>Trebouxiophyceae</taxon>
        <taxon>Trebouxiophyceae incertae sedis</taxon>
        <taxon>Coccomyxaceae</taxon>
        <taxon>Coccomyxa</taxon>
    </lineage>
</organism>
<evidence type="ECO:0000256" key="2">
    <source>
        <dbReference type="ARBA" id="ARBA00022448"/>
    </source>
</evidence>
<feature type="chain" id="PRO_5045117578" evidence="9">
    <location>
        <begin position="16"/>
        <end position="275"/>
    </location>
</feature>
<protein>
    <submittedName>
        <fullName evidence="10">G6874 protein</fullName>
    </submittedName>
</protein>
<keyword evidence="11" id="KW-1185">Reference proteome</keyword>
<dbReference type="Proteomes" id="UP001497392">
    <property type="component" value="Unassembled WGS sequence"/>
</dbReference>
<keyword evidence="6" id="KW-0811">Translocation</keyword>
<feature type="region of interest" description="Disordered" evidence="8">
    <location>
        <begin position="170"/>
        <end position="248"/>
    </location>
</feature>
<dbReference type="Pfam" id="PF02416">
    <property type="entry name" value="TatA_B_E"/>
    <property type="match status" value="1"/>
</dbReference>
<evidence type="ECO:0000256" key="6">
    <source>
        <dbReference type="ARBA" id="ARBA00023010"/>
    </source>
</evidence>
<dbReference type="Gene3D" id="1.20.5.3310">
    <property type="match status" value="1"/>
</dbReference>
<keyword evidence="2" id="KW-0813">Transport</keyword>
<evidence type="ECO:0000256" key="3">
    <source>
        <dbReference type="ARBA" id="ARBA00022692"/>
    </source>
</evidence>
<evidence type="ECO:0000256" key="5">
    <source>
        <dbReference type="ARBA" id="ARBA00022989"/>
    </source>
</evidence>
<keyword evidence="5" id="KW-1133">Transmembrane helix</keyword>
<evidence type="ECO:0000313" key="11">
    <source>
        <dbReference type="Proteomes" id="UP001497392"/>
    </source>
</evidence>
<dbReference type="InterPro" id="IPR003369">
    <property type="entry name" value="TatA/B/E"/>
</dbReference>
<accession>A0ABP1FWF4</accession>
<keyword evidence="7" id="KW-0472">Membrane</keyword>
<name>A0ABP1FWF4_9CHLO</name>
<feature type="compositionally biased region" description="Polar residues" evidence="8">
    <location>
        <begin position="170"/>
        <end position="181"/>
    </location>
</feature>
<dbReference type="EMBL" id="CAXHTA020000010">
    <property type="protein sequence ID" value="CAL5224225.1"/>
    <property type="molecule type" value="Genomic_DNA"/>
</dbReference>
<dbReference type="PANTHER" id="PTHR35512:SF1">
    <property type="entry name" value="OS11G0550900 PROTEIN"/>
    <property type="match status" value="1"/>
</dbReference>